<dbReference type="Proteomes" id="UP001235849">
    <property type="component" value="Unassembled WGS sequence"/>
</dbReference>
<gene>
    <name evidence="1" type="ORF">PMG25_05015</name>
</gene>
<evidence type="ECO:0000313" key="1">
    <source>
        <dbReference type="EMBL" id="MDJ1173448.1"/>
    </source>
</evidence>
<keyword evidence="2" id="KW-1185">Reference proteome</keyword>
<protein>
    <submittedName>
        <fullName evidence="1">Uncharacterized protein</fullName>
    </submittedName>
</protein>
<comment type="caution">
    <text evidence="1">The sequence shown here is derived from an EMBL/GenBank/DDBJ whole genome shotgun (WGS) entry which is preliminary data.</text>
</comment>
<organism evidence="1 2">
    <name type="scientific">Roseofilum capinflatum BLCC-M114</name>
    <dbReference type="NCBI Taxonomy" id="3022440"/>
    <lineage>
        <taxon>Bacteria</taxon>
        <taxon>Bacillati</taxon>
        <taxon>Cyanobacteriota</taxon>
        <taxon>Cyanophyceae</taxon>
        <taxon>Desertifilales</taxon>
        <taxon>Desertifilaceae</taxon>
        <taxon>Roseofilum</taxon>
        <taxon>Roseofilum capinflatum</taxon>
    </lineage>
</organism>
<evidence type="ECO:0000313" key="2">
    <source>
        <dbReference type="Proteomes" id="UP001235849"/>
    </source>
</evidence>
<sequence length="53" mass="6120">MPKENTLTPSNLELTQHHIIQQLQQLTIAYQQAKSELQNLPLESSAEEFTQKK</sequence>
<name>A0ABT7B2Q6_9CYAN</name>
<reference evidence="1 2" key="1">
    <citation type="submission" date="2023-01" db="EMBL/GenBank/DDBJ databases">
        <title>Novel diversity within Roseofilum (Cyanobacteria; Desertifilaceae) from marine benthic mats with descriptions of four novel species.</title>
        <authorList>
            <person name="Wang Y."/>
            <person name="Berthold D.E."/>
            <person name="Hu J."/>
            <person name="Lefler F.W."/>
            <person name="Laughinghouse H.D. IV."/>
        </authorList>
    </citation>
    <scope>NUCLEOTIDE SEQUENCE [LARGE SCALE GENOMIC DNA]</scope>
    <source>
        <strain evidence="1 2">BLCC-M114</strain>
    </source>
</reference>
<dbReference type="RefSeq" id="WP_283765811.1">
    <property type="nucleotide sequence ID" value="NZ_JAQOSO010000021.1"/>
</dbReference>
<dbReference type="EMBL" id="JAQOSO010000021">
    <property type="protein sequence ID" value="MDJ1173448.1"/>
    <property type="molecule type" value="Genomic_DNA"/>
</dbReference>
<accession>A0ABT7B2Q6</accession>
<proteinExistence type="predicted"/>